<dbReference type="GO" id="GO:0009073">
    <property type="term" value="P:aromatic amino acid family biosynthetic process"/>
    <property type="evidence" value="ECO:0007669"/>
    <property type="project" value="UniProtKB-KW"/>
</dbReference>
<dbReference type="Gene3D" id="1.20.1090.10">
    <property type="entry name" value="Dehydroquinate synthase-like - alpha domain"/>
    <property type="match status" value="1"/>
</dbReference>
<gene>
    <name evidence="23" type="ORF">SAMN05421664_3616</name>
</gene>
<evidence type="ECO:0000256" key="12">
    <source>
        <dbReference type="ARBA" id="ARBA00022605"/>
    </source>
</evidence>
<reference evidence="24" key="1">
    <citation type="submission" date="2016-10" db="EMBL/GenBank/DDBJ databases">
        <authorList>
            <person name="Varghese N."/>
            <person name="Submissions S."/>
        </authorList>
    </citation>
    <scope>NUCLEOTIDE SEQUENCE [LARGE SCALE GENOMIC DNA]</scope>
    <source>
        <strain evidence="24">DSM 17072</strain>
    </source>
</reference>
<evidence type="ECO:0000256" key="6">
    <source>
        <dbReference type="ARBA" id="ARBA00004496"/>
    </source>
</evidence>
<evidence type="ECO:0000313" key="23">
    <source>
        <dbReference type="EMBL" id="SDR11396.1"/>
    </source>
</evidence>
<evidence type="ECO:0000259" key="21">
    <source>
        <dbReference type="Pfam" id="PF01761"/>
    </source>
</evidence>
<evidence type="ECO:0000256" key="13">
    <source>
        <dbReference type="ARBA" id="ARBA00022723"/>
    </source>
</evidence>
<comment type="cofactor">
    <cofactor evidence="2">
        <name>NAD(+)</name>
        <dbReference type="ChEBI" id="CHEBI:57540"/>
    </cofactor>
</comment>
<dbReference type="Pfam" id="PF01761">
    <property type="entry name" value="DHQ_synthase"/>
    <property type="match status" value="1"/>
</dbReference>
<dbReference type="STRING" id="311333.SAMN05421664_3616"/>
<dbReference type="InterPro" id="IPR030963">
    <property type="entry name" value="DHQ_synth_fam"/>
</dbReference>
<dbReference type="Pfam" id="PF24621">
    <property type="entry name" value="DHQS_C"/>
    <property type="match status" value="1"/>
</dbReference>
<comment type="pathway">
    <text evidence="7">Metabolic intermediate biosynthesis; chorismate biosynthesis; chorismate from D-erythrose 4-phosphate and phosphoenolpyruvate: step 2/7.</text>
</comment>
<keyword evidence="11" id="KW-0963">Cytoplasm</keyword>
<organism evidence="23 24">
    <name type="scientific">Chryseobacterium soldanellicola</name>
    <dbReference type="NCBI Taxonomy" id="311333"/>
    <lineage>
        <taxon>Bacteria</taxon>
        <taxon>Pseudomonadati</taxon>
        <taxon>Bacteroidota</taxon>
        <taxon>Flavobacteriia</taxon>
        <taxon>Flavobacteriales</taxon>
        <taxon>Weeksellaceae</taxon>
        <taxon>Chryseobacterium group</taxon>
        <taxon>Chryseobacterium</taxon>
    </lineage>
</organism>
<feature type="domain" description="3-dehydroquinate synthase N-terminal" evidence="21">
    <location>
        <begin position="67"/>
        <end position="179"/>
    </location>
</feature>
<dbReference type="GO" id="GO:0046872">
    <property type="term" value="F:metal ion binding"/>
    <property type="evidence" value="ECO:0007669"/>
    <property type="project" value="UniProtKB-KW"/>
</dbReference>
<dbReference type="EMBL" id="FNKL01000004">
    <property type="protein sequence ID" value="SDR11396.1"/>
    <property type="molecule type" value="Genomic_DNA"/>
</dbReference>
<evidence type="ECO:0000313" key="24">
    <source>
        <dbReference type="Proteomes" id="UP000199627"/>
    </source>
</evidence>
<dbReference type="PANTHER" id="PTHR43622">
    <property type="entry name" value="3-DEHYDROQUINATE SYNTHASE"/>
    <property type="match status" value="1"/>
</dbReference>
<dbReference type="NCBIfam" id="TIGR01357">
    <property type="entry name" value="aroB"/>
    <property type="match status" value="1"/>
</dbReference>
<dbReference type="FunFam" id="3.40.50.1970:FF:000007">
    <property type="entry name" value="Pentafunctional AROM polypeptide"/>
    <property type="match status" value="1"/>
</dbReference>
<evidence type="ECO:0000259" key="22">
    <source>
        <dbReference type="Pfam" id="PF24621"/>
    </source>
</evidence>
<keyword evidence="16" id="KW-0520">NAD</keyword>
<comment type="catalytic activity">
    <reaction evidence="1">
        <text>7-phospho-2-dehydro-3-deoxy-D-arabino-heptonate = 3-dehydroquinate + phosphate</text>
        <dbReference type="Rhea" id="RHEA:21968"/>
        <dbReference type="ChEBI" id="CHEBI:32364"/>
        <dbReference type="ChEBI" id="CHEBI:43474"/>
        <dbReference type="ChEBI" id="CHEBI:58394"/>
        <dbReference type="EC" id="4.2.3.4"/>
    </reaction>
</comment>
<evidence type="ECO:0000256" key="15">
    <source>
        <dbReference type="ARBA" id="ARBA00022833"/>
    </source>
</evidence>
<evidence type="ECO:0000256" key="19">
    <source>
        <dbReference type="ARBA" id="ARBA00023285"/>
    </source>
</evidence>
<evidence type="ECO:0000256" key="5">
    <source>
        <dbReference type="ARBA" id="ARBA00003485"/>
    </source>
</evidence>
<protein>
    <recommendedName>
        <fullName evidence="10 20">3-dehydroquinate synthase</fullName>
        <ecNumber evidence="9 20">4.2.3.4</ecNumber>
    </recommendedName>
</protein>
<evidence type="ECO:0000256" key="3">
    <source>
        <dbReference type="ARBA" id="ARBA00001941"/>
    </source>
</evidence>
<proteinExistence type="inferred from homology"/>
<dbReference type="InterPro" id="IPR016037">
    <property type="entry name" value="DHQ_synth_AroB"/>
</dbReference>
<comment type="cofactor">
    <cofactor evidence="3">
        <name>Co(2+)</name>
        <dbReference type="ChEBI" id="CHEBI:48828"/>
    </cofactor>
</comment>
<name>A0A1H1GEY2_9FLAO</name>
<dbReference type="InterPro" id="IPR050071">
    <property type="entry name" value="Dehydroquinate_synthase"/>
</dbReference>
<comment type="subcellular location">
    <subcellularLocation>
        <location evidence="6">Cytoplasm</location>
    </subcellularLocation>
</comment>
<evidence type="ECO:0000256" key="7">
    <source>
        <dbReference type="ARBA" id="ARBA00004661"/>
    </source>
</evidence>
<keyword evidence="17" id="KW-0057">Aromatic amino acid biosynthesis</keyword>
<evidence type="ECO:0000256" key="20">
    <source>
        <dbReference type="NCBIfam" id="TIGR01357"/>
    </source>
</evidence>
<dbReference type="Proteomes" id="UP000199627">
    <property type="component" value="Unassembled WGS sequence"/>
</dbReference>
<dbReference type="PIRSF" id="PIRSF001455">
    <property type="entry name" value="DHQ_synth"/>
    <property type="match status" value="1"/>
</dbReference>
<dbReference type="PANTHER" id="PTHR43622:SF7">
    <property type="entry name" value="3-DEHYDROQUINATE SYNTHASE, CHLOROPLASTIC"/>
    <property type="match status" value="1"/>
</dbReference>
<keyword evidence="15" id="KW-0862">Zinc</keyword>
<dbReference type="SUPFAM" id="SSF56796">
    <property type="entry name" value="Dehydroquinate synthase-like"/>
    <property type="match status" value="1"/>
</dbReference>
<dbReference type="EC" id="4.2.3.4" evidence="9 20"/>
<dbReference type="AlphaFoldDB" id="A0A1H1GEY2"/>
<dbReference type="GO" id="GO:0000166">
    <property type="term" value="F:nucleotide binding"/>
    <property type="evidence" value="ECO:0007669"/>
    <property type="project" value="UniProtKB-KW"/>
</dbReference>
<evidence type="ECO:0000256" key="8">
    <source>
        <dbReference type="ARBA" id="ARBA00005412"/>
    </source>
</evidence>
<evidence type="ECO:0000256" key="1">
    <source>
        <dbReference type="ARBA" id="ARBA00001393"/>
    </source>
</evidence>
<keyword evidence="12" id="KW-0028">Amino-acid biosynthesis</keyword>
<evidence type="ECO:0000256" key="18">
    <source>
        <dbReference type="ARBA" id="ARBA00023239"/>
    </source>
</evidence>
<accession>A0A1H1GEY2</accession>
<sequence>MQYTFTINLIEILEMTTIVDDNFSQLNDFLHGKTFSKIFILVDENTHEYCLPILLGNLETDLSFEILEIEAGEEMKNIQTANQLWEILTEMQADRKALIINLGGGVITDMGGFVASTYKRGIQFINIPTTLLSMCDASIGGKTGIDLMHYKNMVGTFTLPEKIFVYPKFLETLPFKELRSGFAEMLKHGLIADKSHWENLTAIQKLDIEGIIPHIKTSMNIKQNVVEKDFHEKNIRKTLNFGHTIGHAIESLCLEQGNPILHGEAVAMGMISETHLAVLEGLISQEDAQTIIENIQRYYPYLDISDFNDEDIFGLLFNDKKNTDSKINFSLLSGIGECTFDYQCSRKNILESLNFYRKLNDFNLN</sequence>
<comment type="cofactor">
    <cofactor evidence="4">
        <name>Zn(2+)</name>
        <dbReference type="ChEBI" id="CHEBI:29105"/>
    </cofactor>
</comment>
<keyword evidence="14" id="KW-0547">Nucleotide-binding</keyword>
<dbReference type="GO" id="GO:0003856">
    <property type="term" value="F:3-dehydroquinate synthase activity"/>
    <property type="evidence" value="ECO:0007669"/>
    <property type="project" value="UniProtKB-UniRule"/>
</dbReference>
<evidence type="ECO:0000256" key="10">
    <source>
        <dbReference type="ARBA" id="ARBA00017684"/>
    </source>
</evidence>
<feature type="domain" description="3-dehydroquinate synthase C-terminal" evidence="22">
    <location>
        <begin position="181"/>
        <end position="322"/>
    </location>
</feature>
<evidence type="ECO:0000256" key="16">
    <source>
        <dbReference type="ARBA" id="ARBA00023027"/>
    </source>
</evidence>
<evidence type="ECO:0000256" key="14">
    <source>
        <dbReference type="ARBA" id="ARBA00022741"/>
    </source>
</evidence>
<dbReference type="GO" id="GO:0008652">
    <property type="term" value="P:amino acid biosynthetic process"/>
    <property type="evidence" value="ECO:0007669"/>
    <property type="project" value="UniProtKB-KW"/>
</dbReference>
<dbReference type="GO" id="GO:0005737">
    <property type="term" value="C:cytoplasm"/>
    <property type="evidence" value="ECO:0007669"/>
    <property type="project" value="UniProtKB-SubCell"/>
</dbReference>
<comment type="similarity">
    <text evidence="8">Belongs to the sugar phosphate cyclases superfamily. Dehydroquinate synthase family.</text>
</comment>
<dbReference type="InterPro" id="IPR056179">
    <property type="entry name" value="DHQS_C"/>
</dbReference>
<dbReference type="CDD" id="cd08195">
    <property type="entry name" value="DHQS"/>
    <property type="match status" value="1"/>
</dbReference>
<keyword evidence="24" id="KW-1185">Reference proteome</keyword>
<evidence type="ECO:0000256" key="17">
    <source>
        <dbReference type="ARBA" id="ARBA00023141"/>
    </source>
</evidence>
<keyword evidence="18" id="KW-0456">Lyase</keyword>
<dbReference type="Gene3D" id="3.40.50.1970">
    <property type="match status" value="1"/>
</dbReference>
<keyword evidence="19" id="KW-0170">Cobalt</keyword>
<dbReference type="GO" id="GO:0009423">
    <property type="term" value="P:chorismate biosynthetic process"/>
    <property type="evidence" value="ECO:0007669"/>
    <property type="project" value="UniProtKB-UniRule"/>
</dbReference>
<evidence type="ECO:0000256" key="4">
    <source>
        <dbReference type="ARBA" id="ARBA00001947"/>
    </source>
</evidence>
<evidence type="ECO:0000256" key="9">
    <source>
        <dbReference type="ARBA" id="ARBA00013031"/>
    </source>
</evidence>
<dbReference type="InterPro" id="IPR030960">
    <property type="entry name" value="DHQS/DOIS_N"/>
</dbReference>
<evidence type="ECO:0000256" key="2">
    <source>
        <dbReference type="ARBA" id="ARBA00001911"/>
    </source>
</evidence>
<comment type="function">
    <text evidence="5">Catalyzes the conversion of 3-deoxy-D-arabino-heptulosonate 7-phosphate (DAHP) to dehydroquinate (DHQ).</text>
</comment>
<keyword evidence="13" id="KW-0479">Metal-binding</keyword>
<evidence type="ECO:0000256" key="11">
    <source>
        <dbReference type="ARBA" id="ARBA00022490"/>
    </source>
</evidence>